<dbReference type="EMBL" id="BGPR01007751">
    <property type="protein sequence ID" value="GBN29241.1"/>
    <property type="molecule type" value="Genomic_DNA"/>
</dbReference>
<dbReference type="AlphaFoldDB" id="A0A4Y2MQ04"/>
<reference evidence="1 2" key="1">
    <citation type="journal article" date="2019" name="Sci. Rep.">
        <title>Orb-weaving spider Araneus ventricosus genome elucidates the spidroin gene catalogue.</title>
        <authorList>
            <person name="Kono N."/>
            <person name="Nakamura H."/>
            <person name="Ohtoshi R."/>
            <person name="Moran D.A.P."/>
            <person name="Shinohara A."/>
            <person name="Yoshida Y."/>
            <person name="Fujiwara M."/>
            <person name="Mori M."/>
            <person name="Tomita M."/>
            <person name="Arakawa K."/>
        </authorList>
    </citation>
    <scope>NUCLEOTIDE SEQUENCE [LARGE SCALE GENOMIC DNA]</scope>
</reference>
<organism evidence="1 2">
    <name type="scientific">Araneus ventricosus</name>
    <name type="common">Orbweaver spider</name>
    <name type="synonym">Epeira ventricosa</name>
    <dbReference type="NCBI Taxonomy" id="182803"/>
    <lineage>
        <taxon>Eukaryota</taxon>
        <taxon>Metazoa</taxon>
        <taxon>Ecdysozoa</taxon>
        <taxon>Arthropoda</taxon>
        <taxon>Chelicerata</taxon>
        <taxon>Arachnida</taxon>
        <taxon>Araneae</taxon>
        <taxon>Araneomorphae</taxon>
        <taxon>Entelegynae</taxon>
        <taxon>Araneoidea</taxon>
        <taxon>Araneidae</taxon>
        <taxon>Araneus</taxon>
    </lineage>
</organism>
<accession>A0A4Y2MQ04</accession>
<keyword evidence="2" id="KW-1185">Reference proteome</keyword>
<evidence type="ECO:0000313" key="1">
    <source>
        <dbReference type="EMBL" id="GBN29241.1"/>
    </source>
</evidence>
<dbReference type="Proteomes" id="UP000499080">
    <property type="component" value="Unassembled WGS sequence"/>
</dbReference>
<comment type="caution">
    <text evidence="1">The sequence shown here is derived from an EMBL/GenBank/DDBJ whole genome shotgun (WGS) entry which is preliminary data.</text>
</comment>
<evidence type="ECO:0000313" key="2">
    <source>
        <dbReference type="Proteomes" id="UP000499080"/>
    </source>
</evidence>
<sequence>MKFSRGLCQVIAYQRTCFYMLACFKMEMYLLVKMVIVLLDFIHGLDSVGHVHLFCSFAFWYTQYVPAGIQKSLQCWEPSSPDGRNDLITNKLPSRAEKNRATQIVRNYSKQSWTN</sequence>
<name>A0A4Y2MQ04_ARAVE</name>
<gene>
    <name evidence="1" type="ORF">AVEN_151174_1</name>
</gene>
<protein>
    <submittedName>
        <fullName evidence="1">Uncharacterized protein</fullName>
    </submittedName>
</protein>
<proteinExistence type="predicted"/>